<dbReference type="SUPFAM" id="SSF52833">
    <property type="entry name" value="Thioredoxin-like"/>
    <property type="match status" value="1"/>
</dbReference>
<evidence type="ECO:0000313" key="2">
    <source>
        <dbReference type="Proteomes" id="UP000287857"/>
    </source>
</evidence>
<reference evidence="1 2" key="1">
    <citation type="submission" date="2017-05" db="EMBL/GenBank/DDBJ databases">
        <title>Vagococcus spp. assemblies.</title>
        <authorList>
            <person name="Gulvik C.A."/>
        </authorList>
    </citation>
    <scope>NUCLEOTIDE SEQUENCE [LARGE SCALE GENOMIC DNA]</scope>
    <source>
        <strain evidence="1 2">SS1995</strain>
    </source>
</reference>
<comment type="caution">
    <text evidence="1">The sequence shown here is derived from an EMBL/GenBank/DDBJ whole genome shotgun (WGS) entry which is preliminary data.</text>
</comment>
<dbReference type="Proteomes" id="UP000287857">
    <property type="component" value="Unassembled WGS sequence"/>
</dbReference>
<dbReference type="AlphaFoldDB" id="A0A429ZWG7"/>
<proteinExistence type="predicted"/>
<gene>
    <name evidence="1" type="ORF">CBF37_08705</name>
</gene>
<organism evidence="1 2">
    <name type="scientific">Vagococcus vulneris</name>
    <dbReference type="NCBI Taxonomy" id="1977869"/>
    <lineage>
        <taxon>Bacteria</taxon>
        <taxon>Bacillati</taxon>
        <taxon>Bacillota</taxon>
        <taxon>Bacilli</taxon>
        <taxon>Lactobacillales</taxon>
        <taxon>Enterococcaceae</taxon>
        <taxon>Vagococcus</taxon>
    </lineage>
</organism>
<dbReference type="OrthoDB" id="9792987at2"/>
<name>A0A429ZWG7_9ENTE</name>
<dbReference type="Gene3D" id="3.40.30.10">
    <property type="entry name" value="Glutaredoxin"/>
    <property type="match status" value="1"/>
</dbReference>
<evidence type="ECO:0000313" key="1">
    <source>
        <dbReference type="EMBL" id="RST98103.1"/>
    </source>
</evidence>
<accession>A0A429ZWG7</accession>
<keyword evidence="2" id="KW-1185">Reference proteome</keyword>
<dbReference type="EMBL" id="NGJS01000013">
    <property type="protein sequence ID" value="RST98103.1"/>
    <property type="molecule type" value="Genomic_DNA"/>
</dbReference>
<dbReference type="InterPro" id="IPR036249">
    <property type="entry name" value="Thioredoxin-like_sf"/>
</dbReference>
<protein>
    <recommendedName>
        <fullName evidence="3">Thioredoxin domain-containing protein</fullName>
    </recommendedName>
</protein>
<sequence>MNKKYAMIGVILTLLLIILLTNSSIKSFRENDKNPKVVLENISKNKRGIYIFGFEDCPWCQQLYPVLDKVLSEYNEKAYYVDTHKENFTGQDRENLKKYMHEKTKFDDTVVPLIVMISEDGTYQYHVGTLEGHDAPKEQLTVSQENELKNNLKNMILKYKKNK</sequence>
<evidence type="ECO:0008006" key="3">
    <source>
        <dbReference type="Google" id="ProtNLM"/>
    </source>
</evidence>
<dbReference type="RefSeq" id="WP_125984361.1">
    <property type="nucleotide sequence ID" value="NZ_NGJS01000013.1"/>
</dbReference>